<keyword evidence="1 8" id="KW-0812">Transmembrane</keyword>
<evidence type="ECO:0000256" key="3">
    <source>
        <dbReference type="ARBA" id="ARBA00022801"/>
    </source>
</evidence>
<feature type="binding site" evidence="8">
    <location>
        <begin position="42"/>
        <end position="49"/>
    </location>
    <ligand>
        <name>GTP</name>
        <dbReference type="ChEBI" id="CHEBI:37565"/>
    </ligand>
</feature>
<feature type="compositionally biased region" description="Basic and acidic residues" evidence="9">
    <location>
        <begin position="765"/>
        <end position="774"/>
    </location>
</feature>
<keyword evidence="2 8" id="KW-0547">Nucleotide-binding</keyword>
<evidence type="ECO:0000256" key="7">
    <source>
        <dbReference type="ARBA" id="ARBA00023136"/>
    </source>
</evidence>
<gene>
    <name evidence="8" type="primary">SEY1</name>
    <name evidence="12" type="ORF">RNJ44_05120</name>
</gene>
<dbReference type="Proteomes" id="UP001623330">
    <property type="component" value="Unassembled WGS sequence"/>
</dbReference>
<accession>A0ABR4NWT5</accession>
<keyword evidence="3 8" id="KW-0378">Hydrolase</keyword>
<evidence type="ECO:0000256" key="4">
    <source>
        <dbReference type="ARBA" id="ARBA00022824"/>
    </source>
</evidence>
<evidence type="ECO:0000256" key="2">
    <source>
        <dbReference type="ARBA" id="ARBA00022741"/>
    </source>
</evidence>
<feature type="topological domain" description="Cytoplasmic" evidence="8">
    <location>
        <begin position="722"/>
        <end position="774"/>
    </location>
</feature>
<evidence type="ECO:0000256" key="10">
    <source>
        <dbReference type="SAM" id="Phobius"/>
    </source>
</evidence>
<evidence type="ECO:0000259" key="11">
    <source>
        <dbReference type="PROSITE" id="PS51715"/>
    </source>
</evidence>
<dbReference type="Pfam" id="PF20428">
    <property type="entry name" value="Sey1_3HB"/>
    <property type="match status" value="1"/>
</dbReference>
<dbReference type="InterPro" id="IPR046758">
    <property type="entry name" value="Sey1/RHD3-like_3HB"/>
</dbReference>
<keyword evidence="5 8" id="KW-1133">Transmembrane helix</keyword>
<dbReference type="PROSITE" id="PS51715">
    <property type="entry name" value="G_GB1_RHD3"/>
    <property type="match status" value="1"/>
</dbReference>
<evidence type="ECO:0000256" key="6">
    <source>
        <dbReference type="ARBA" id="ARBA00023134"/>
    </source>
</evidence>
<name>A0ABR4NWT5_9SACH</name>
<dbReference type="CDD" id="cd01851">
    <property type="entry name" value="GBP"/>
    <property type="match status" value="1"/>
</dbReference>
<dbReference type="InterPro" id="IPR008803">
    <property type="entry name" value="RHD3/Sey1"/>
</dbReference>
<evidence type="ECO:0000256" key="5">
    <source>
        <dbReference type="ARBA" id="ARBA00022989"/>
    </source>
</evidence>
<reference evidence="12 13" key="1">
    <citation type="submission" date="2024-05" db="EMBL/GenBank/DDBJ databases">
        <title>Long read based assembly of the Candida bracarensis genome reveals expanded adhesin content.</title>
        <authorList>
            <person name="Marcet-Houben M."/>
            <person name="Ksiezopolska E."/>
            <person name="Gabaldon T."/>
        </authorList>
    </citation>
    <scope>NUCLEOTIDE SEQUENCE [LARGE SCALE GENOMIC DNA]</scope>
    <source>
        <strain evidence="12 13">CBM6</strain>
    </source>
</reference>
<feature type="domain" description="GB1/RHD3-type G" evidence="11">
    <location>
        <begin position="32"/>
        <end position="261"/>
    </location>
</feature>
<dbReference type="Gene3D" id="3.40.50.300">
    <property type="entry name" value="P-loop containing nucleotide triphosphate hydrolases"/>
    <property type="match status" value="1"/>
</dbReference>
<dbReference type="EMBL" id="JBEVYD010000005">
    <property type="protein sequence ID" value="KAL3233204.1"/>
    <property type="molecule type" value="Genomic_DNA"/>
</dbReference>
<dbReference type="PANTHER" id="PTHR45923">
    <property type="entry name" value="PROTEIN SEY1"/>
    <property type="match status" value="1"/>
</dbReference>
<keyword evidence="6 8" id="KW-0342">GTP-binding</keyword>
<dbReference type="PANTHER" id="PTHR45923:SF2">
    <property type="entry name" value="PROTEIN SEY1"/>
    <property type="match status" value="1"/>
</dbReference>
<dbReference type="SUPFAM" id="SSF52540">
    <property type="entry name" value="P-loop containing nucleoside triphosphate hydrolases"/>
    <property type="match status" value="1"/>
</dbReference>
<evidence type="ECO:0000313" key="12">
    <source>
        <dbReference type="EMBL" id="KAL3233204.1"/>
    </source>
</evidence>
<feature type="transmembrane region" description="Helical" evidence="10">
    <location>
        <begin position="696"/>
        <end position="716"/>
    </location>
</feature>
<feature type="topological domain" description="Lumenal" evidence="8">
    <location>
        <begin position="698"/>
        <end position="700"/>
    </location>
</feature>
<evidence type="ECO:0000256" key="1">
    <source>
        <dbReference type="ARBA" id="ARBA00022692"/>
    </source>
</evidence>
<proteinExistence type="inferred from homology"/>
<keyword evidence="13" id="KW-1185">Reference proteome</keyword>
<dbReference type="InterPro" id="IPR030386">
    <property type="entry name" value="G_GB1_RHD3_dom"/>
</dbReference>
<keyword evidence="7 8" id="KW-0472">Membrane</keyword>
<dbReference type="InterPro" id="IPR027417">
    <property type="entry name" value="P-loop_NTPase"/>
</dbReference>
<keyword evidence="4 8" id="KW-0256">Endoplasmic reticulum</keyword>
<comment type="caution">
    <text evidence="12">The sequence shown here is derived from an EMBL/GenBank/DDBJ whole genome shotgun (WGS) entry which is preliminary data.</text>
</comment>
<feature type="topological domain" description="Cytoplasmic" evidence="8">
    <location>
        <begin position="1"/>
        <end position="676"/>
    </location>
</feature>
<feature type="region of interest" description="Disordered" evidence="9">
    <location>
        <begin position="751"/>
        <end position="774"/>
    </location>
</feature>
<protein>
    <submittedName>
        <fullName evidence="12">Protein SEY1</fullName>
    </submittedName>
</protein>
<sequence length="774" mass="90084">MSDAIQLINEQKDYNKESLEYFKRCIDGRDVGFNYHVISVFGSQSSGKSTLLNHLFNTKFDTMDAQVKRQQTTKGIWLAHTREVNNNAGTQETGSDYFILDVEGSDGAERGEDQDFERKAALFAISVSEVLIVNMWEQQVGLYQGNNMGLLKTVFEVNLSLFGKRDNDHKMLLLFVIRDFVGVTPLESLRESLVNELEKIWSDLNKPAGCEDSTIYDFFDLEFTGLAHKLLQEENFFNDMKKLGDSFVNESTDPYYFKSHYHHNLPVDGWNMYAEQCWEQIENNRDLDLPTQQILVARFKTEDIANEAYGKFIETYTEDTKAIIEKREELVSYLKKTKDECIAEYDERASRYAKAVYEEKRIELLAKVDGQLYETSLTYFKKLSEKLLQQLEDEMKDKQSLKTPFEERYDIAFEKIESEFDNNVTEFFSNDVITKVKDIELKFAKDLDLKKCELRDAELANLISRIKKHITARIKEEEIEILTKPSPTLWDDVTDKFDSIISESLKRFQLEDGTYDFKMGLSQENNEKEYQNIRAFAWHILGTIVHDYLKEDTIVSLLRDRFEAKFRYDHNDIPRLWKNEEEIDLSFRIAKEHALEILNVLTIAVKSDGTEVIPDAQDDDAEGDVYYEDDSGVYHSQRFAHILTEAQKEKVLQQFRRQINVTVLDSKRSIITSSTHVPIWVYVLIVVLGWNEFMMIIRNPLGVTFLLISVVSFYFIQRLGLWGHVIRVANTVIGETRTTIKDKLKDFVLEEEHGSRPTASSTSFEMKDLSEKED</sequence>
<comment type="similarity">
    <text evidence="8">Belongs to the TRAFAC class dynamin-like GTPase superfamily. GB1/RHD3 GTPase family. RHD3 subfamily.</text>
</comment>
<dbReference type="HAMAP" id="MF_03109">
    <property type="entry name" value="Sey1"/>
    <property type="match status" value="1"/>
</dbReference>
<comment type="subcellular location">
    <subcellularLocation>
        <location evidence="8">Endoplasmic reticulum membrane</location>
        <topology evidence="8">Multi-pass membrane protein</topology>
    </subcellularLocation>
    <text evidence="8">Enriched in the cortical ER. Concentrated in punctae along the ER tubules.</text>
</comment>
<evidence type="ECO:0000256" key="9">
    <source>
        <dbReference type="SAM" id="MobiDB-lite"/>
    </source>
</evidence>
<evidence type="ECO:0000313" key="13">
    <source>
        <dbReference type="Proteomes" id="UP001623330"/>
    </source>
</evidence>
<organism evidence="12 13">
    <name type="scientific">Nakaseomyces bracarensis</name>
    <dbReference type="NCBI Taxonomy" id="273131"/>
    <lineage>
        <taxon>Eukaryota</taxon>
        <taxon>Fungi</taxon>
        <taxon>Dikarya</taxon>
        <taxon>Ascomycota</taxon>
        <taxon>Saccharomycotina</taxon>
        <taxon>Saccharomycetes</taxon>
        <taxon>Saccharomycetales</taxon>
        <taxon>Saccharomycetaceae</taxon>
        <taxon>Nakaseomyces</taxon>
    </lineage>
</organism>
<evidence type="ECO:0000256" key="8">
    <source>
        <dbReference type="HAMAP-Rule" id="MF_03109"/>
    </source>
</evidence>
<dbReference type="Pfam" id="PF05879">
    <property type="entry name" value="RHD3_GTPase"/>
    <property type="match status" value="1"/>
</dbReference>